<dbReference type="Proteomes" id="UP000319103">
    <property type="component" value="Unassembled WGS sequence"/>
</dbReference>
<dbReference type="RefSeq" id="WP_141633836.1">
    <property type="nucleotide sequence ID" value="NZ_VIGB01000003.1"/>
</dbReference>
<protein>
    <submittedName>
        <fullName evidence="2">Uncharacterized protein</fullName>
    </submittedName>
</protein>
<proteinExistence type="predicted"/>
<dbReference type="OrthoDB" id="3865665at2"/>
<organism evidence="2 3">
    <name type="scientific">Kitasatospora acidiphila</name>
    <dbReference type="NCBI Taxonomy" id="2567942"/>
    <lineage>
        <taxon>Bacteria</taxon>
        <taxon>Bacillati</taxon>
        <taxon>Actinomycetota</taxon>
        <taxon>Actinomycetes</taxon>
        <taxon>Kitasatosporales</taxon>
        <taxon>Streptomycetaceae</taxon>
        <taxon>Kitasatospora</taxon>
    </lineage>
</organism>
<feature type="region of interest" description="Disordered" evidence="1">
    <location>
        <begin position="223"/>
        <end position="289"/>
    </location>
</feature>
<sequence length="289" mass="30057">MLPLLALVLAVTTAGFGVTVLDSANQQRQVAARQMIGADARVTGNDEITLPPDFLAAVAKLPGVRSGTAMVLDRDATLNGFVSGGMLLIVDPAEYAALARSVGYGQIDPTLLEQPTAAPDAPVPAIITDQNASRIGTGDEAVSLPGAYGELRYHVVGTTHGSPALPDGGPRPVLIVSRAAVARQLPSAKYLVDNPNAWFGTGNGISSAKLRALLGRELAADERGGAGAGVPAGRRRARGRAAARRAGRRARARRRVQGWPVQGRRRVQGRPVGRQPVEPRPAAAPPPAR</sequence>
<dbReference type="AlphaFoldDB" id="A0A540W480"/>
<feature type="compositionally biased region" description="Pro residues" evidence="1">
    <location>
        <begin position="278"/>
        <end position="289"/>
    </location>
</feature>
<name>A0A540W480_9ACTN</name>
<evidence type="ECO:0000313" key="3">
    <source>
        <dbReference type="Proteomes" id="UP000319103"/>
    </source>
</evidence>
<evidence type="ECO:0000256" key="1">
    <source>
        <dbReference type="SAM" id="MobiDB-lite"/>
    </source>
</evidence>
<keyword evidence="3" id="KW-1185">Reference proteome</keyword>
<dbReference type="EMBL" id="VIGB01000003">
    <property type="protein sequence ID" value="TQF03164.1"/>
    <property type="molecule type" value="Genomic_DNA"/>
</dbReference>
<feature type="compositionally biased region" description="Basic residues" evidence="1">
    <location>
        <begin position="233"/>
        <end position="256"/>
    </location>
</feature>
<comment type="caution">
    <text evidence="2">The sequence shown here is derived from an EMBL/GenBank/DDBJ whole genome shotgun (WGS) entry which is preliminary data.</text>
</comment>
<evidence type="ECO:0000313" key="2">
    <source>
        <dbReference type="EMBL" id="TQF03164.1"/>
    </source>
</evidence>
<accession>A0A540W480</accession>
<gene>
    <name evidence="2" type="ORF">E6W39_14060</name>
</gene>
<reference evidence="2 3" key="1">
    <citation type="submission" date="2019-06" db="EMBL/GenBank/DDBJ databases">
        <title>Description of Kitasatospora acidophila sp. nov. isolated from pine grove soil, and reclassification of Streptomyces novaecaesareae to Kitasatospora novaeceasareae comb. nov.</title>
        <authorList>
            <person name="Kim M.J."/>
        </authorList>
    </citation>
    <scope>NUCLEOTIDE SEQUENCE [LARGE SCALE GENOMIC DNA]</scope>
    <source>
        <strain evidence="2 3">MMS16-CNU292</strain>
    </source>
</reference>